<evidence type="ECO:0000313" key="4">
    <source>
        <dbReference type="RefSeq" id="XP_014523973.1"/>
    </source>
</evidence>
<dbReference type="KEGG" id="vra:106780221"/>
<dbReference type="PANTHER" id="PTHR31807:SF31">
    <property type="entry name" value="QWRF MOTIF PROTEIN (DUF566)-RELATED"/>
    <property type="match status" value="1"/>
</dbReference>
<dbReference type="InterPro" id="IPR007573">
    <property type="entry name" value="QWRF"/>
</dbReference>
<evidence type="ECO:0000313" key="3">
    <source>
        <dbReference type="Proteomes" id="UP000087766"/>
    </source>
</evidence>
<keyword evidence="3" id="KW-1185">Reference proteome</keyword>
<evidence type="ECO:0000256" key="1">
    <source>
        <dbReference type="ARBA" id="ARBA00010016"/>
    </source>
</evidence>
<feature type="compositionally biased region" description="Basic and acidic residues" evidence="2">
    <location>
        <begin position="49"/>
        <end position="73"/>
    </location>
</feature>
<evidence type="ECO:0000256" key="2">
    <source>
        <dbReference type="SAM" id="MobiDB-lite"/>
    </source>
</evidence>
<dbReference type="Proteomes" id="UP000087766">
    <property type="component" value="Chromosome 2"/>
</dbReference>
<feature type="compositionally biased region" description="Polar residues" evidence="2">
    <location>
        <begin position="20"/>
        <end position="33"/>
    </location>
</feature>
<feature type="compositionally biased region" description="Polar residues" evidence="2">
    <location>
        <begin position="1"/>
        <end position="11"/>
    </location>
</feature>
<comment type="similarity">
    <text evidence="1">Belongs to the QWRF family.</text>
</comment>
<dbReference type="AlphaFoldDB" id="A0A1S3W007"/>
<dbReference type="GO" id="GO:0008017">
    <property type="term" value="F:microtubule binding"/>
    <property type="evidence" value="ECO:0007669"/>
    <property type="project" value="TreeGrafter"/>
</dbReference>
<dbReference type="GeneID" id="106780221"/>
<feature type="compositionally biased region" description="Low complexity" evidence="2">
    <location>
        <begin position="241"/>
        <end position="252"/>
    </location>
</feature>
<proteinExistence type="inferred from homology"/>
<accession>A0A1S3W007</accession>
<reference evidence="4" key="2">
    <citation type="submission" date="2025-08" db="UniProtKB">
        <authorList>
            <consortium name="RefSeq"/>
        </authorList>
    </citation>
    <scope>IDENTIFICATION</scope>
    <source>
        <tissue evidence="4">Leaf</tissue>
    </source>
</reference>
<sequence>MKSDSNGSVSPYSPKPRTRIVNSRFMSPNSTASPEPGSGSPLGRFNRLARKDSTTLADHIDNERLKEREERHQQNKKSANKTVSVFSALTKQRSCREFRNNSNCLEENDQDRDVVGRTTAISPSLSPLVKKPSSYFDPARHSLDENTFKRSFLCAKNSIDSESENMSLNSVPLERTPSSRKLGREVSSKYMTACGRRGEASDSDPLSFDDSWMMKKNMTEKAVKKANSFIGYMSSKSQWALSPGRSGSPPLSFESKDNKDKPLSFSNLKPPHKRVEKILSMGFDLFRTKKSHSTSEVVHQFRLLYNRLIQWRFANARAYTVNHSMSLQAQSNLINVWDGLTKLRHSVMQKKIQVEREKLKMKLNFVLHSQMKLLETWGCMERQHLAAITTMRECLHYVICKVPLLDGAKVDISLVSIGERYASDLTDSIVAVLSNFLPLAYKTSELISKLARIVAEEKLLLQEFNDVFHDICVLELKERSLVCSLIQLEC</sequence>
<feature type="region of interest" description="Disordered" evidence="2">
    <location>
        <begin position="1"/>
        <end position="85"/>
    </location>
</feature>
<dbReference type="GO" id="GO:0005880">
    <property type="term" value="C:nuclear microtubule"/>
    <property type="evidence" value="ECO:0007669"/>
    <property type="project" value="TreeGrafter"/>
</dbReference>
<dbReference type="Pfam" id="PF04484">
    <property type="entry name" value="QWRF"/>
    <property type="match status" value="1"/>
</dbReference>
<dbReference type="STRING" id="3916.A0A1S3W007"/>
<dbReference type="OrthoDB" id="774923at2759"/>
<dbReference type="RefSeq" id="XP_014523973.1">
    <property type="nucleotide sequence ID" value="XM_014668487.2"/>
</dbReference>
<dbReference type="GO" id="GO:0005737">
    <property type="term" value="C:cytoplasm"/>
    <property type="evidence" value="ECO:0007669"/>
    <property type="project" value="TreeGrafter"/>
</dbReference>
<reference evidence="3" key="1">
    <citation type="journal article" date="2014" name="Nat. Commun.">
        <title>Genome sequence of mungbean and insights into evolution within Vigna species.</title>
        <authorList>
            <person name="Kang Y.J."/>
            <person name="Kim S.K."/>
            <person name="Kim M.Y."/>
            <person name="Lestari P."/>
            <person name="Kim K.H."/>
            <person name="Ha B.K."/>
            <person name="Jun T.H."/>
            <person name="Hwang W.J."/>
            <person name="Lee T."/>
            <person name="Lee J."/>
            <person name="Shim S."/>
            <person name="Yoon M.Y."/>
            <person name="Jang Y.E."/>
            <person name="Han K.S."/>
            <person name="Taeprayoon P."/>
            <person name="Yoon N."/>
            <person name="Somta P."/>
            <person name="Tanya P."/>
            <person name="Kim K.S."/>
            <person name="Gwag J.G."/>
            <person name="Moon J.K."/>
            <person name="Lee Y.H."/>
            <person name="Park B.S."/>
            <person name="Bombarely A."/>
            <person name="Doyle J.J."/>
            <person name="Jackson S.A."/>
            <person name="Schafleitner R."/>
            <person name="Srinives P."/>
            <person name="Varshney R.K."/>
            <person name="Lee S.H."/>
        </authorList>
    </citation>
    <scope>NUCLEOTIDE SEQUENCE [LARGE SCALE GENOMIC DNA]</scope>
    <source>
        <strain evidence="3">cv. VC1973A</strain>
    </source>
</reference>
<name>A0A1S3W007_VIGRR</name>
<dbReference type="GO" id="GO:0051225">
    <property type="term" value="P:spindle assembly"/>
    <property type="evidence" value="ECO:0007669"/>
    <property type="project" value="TreeGrafter"/>
</dbReference>
<gene>
    <name evidence="4" type="primary">LOC106780221</name>
</gene>
<organism evidence="3 4">
    <name type="scientific">Vigna radiata var. radiata</name>
    <name type="common">Mung bean</name>
    <name type="synonym">Phaseolus aureus</name>
    <dbReference type="NCBI Taxonomy" id="3916"/>
    <lineage>
        <taxon>Eukaryota</taxon>
        <taxon>Viridiplantae</taxon>
        <taxon>Streptophyta</taxon>
        <taxon>Embryophyta</taxon>
        <taxon>Tracheophyta</taxon>
        <taxon>Spermatophyta</taxon>
        <taxon>Magnoliopsida</taxon>
        <taxon>eudicotyledons</taxon>
        <taxon>Gunneridae</taxon>
        <taxon>Pentapetalae</taxon>
        <taxon>rosids</taxon>
        <taxon>fabids</taxon>
        <taxon>Fabales</taxon>
        <taxon>Fabaceae</taxon>
        <taxon>Papilionoideae</taxon>
        <taxon>50 kb inversion clade</taxon>
        <taxon>NPAAA clade</taxon>
        <taxon>indigoferoid/millettioid clade</taxon>
        <taxon>Phaseoleae</taxon>
        <taxon>Vigna</taxon>
    </lineage>
</organism>
<dbReference type="PANTHER" id="PTHR31807">
    <property type="entry name" value="AUGMIN FAMILY MEMBER"/>
    <property type="match status" value="1"/>
</dbReference>
<feature type="region of interest" description="Disordered" evidence="2">
    <location>
        <begin position="238"/>
        <end position="267"/>
    </location>
</feature>
<protein>
    <submittedName>
        <fullName evidence="4">QWRF motif-containing protein 3</fullName>
    </submittedName>
</protein>